<reference evidence="2 3" key="1">
    <citation type="journal article" date="2019" name="Nat. Ecol. Evol.">
        <title>Megaphylogeny resolves global patterns of mushroom evolution.</title>
        <authorList>
            <person name="Varga T."/>
            <person name="Krizsan K."/>
            <person name="Foldi C."/>
            <person name="Dima B."/>
            <person name="Sanchez-Garcia M."/>
            <person name="Sanchez-Ramirez S."/>
            <person name="Szollosi G.J."/>
            <person name="Szarkandi J.G."/>
            <person name="Papp V."/>
            <person name="Albert L."/>
            <person name="Andreopoulos W."/>
            <person name="Angelini C."/>
            <person name="Antonin V."/>
            <person name="Barry K.W."/>
            <person name="Bougher N.L."/>
            <person name="Buchanan P."/>
            <person name="Buyck B."/>
            <person name="Bense V."/>
            <person name="Catcheside P."/>
            <person name="Chovatia M."/>
            <person name="Cooper J."/>
            <person name="Damon W."/>
            <person name="Desjardin D."/>
            <person name="Finy P."/>
            <person name="Geml J."/>
            <person name="Haridas S."/>
            <person name="Hughes K."/>
            <person name="Justo A."/>
            <person name="Karasinski D."/>
            <person name="Kautmanova I."/>
            <person name="Kiss B."/>
            <person name="Kocsube S."/>
            <person name="Kotiranta H."/>
            <person name="LaButti K.M."/>
            <person name="Lechner B.E."/>
            <person name="Liimatainen K."/>
            <person name="Lipzen A."/>
            <person name="Lukacs Z."/>
            <person name="Mihaltcheva S."/>
            <person name="Morgado L.N."/>
            <person name="Niskanen T."/>
            <person name="Noordeloos M.E."/>
            <person name="Ohm R.A."/>
            <person name="Ortiz-Santana B."/>
            <person name="Ovrebo C."/>
            <person name="Racz N."/>
            <person name="Riley R."/>
            <person name="Savchenko A."/>
            <person name="Shiryaev A."/>
            <person name="Soop K."/>
            <person name="Spirin V."/>
            <person name="Szebenyi C."/>
            <person name="Tomsovsky M."/>
            <person name="Tulloss R.E."/>
            <person name="Uehling J."/>
            <person name="Grigoriev I.V."/>
            <person name="Vagvolgyi C."/>
            <person name="Papp T."/>
            <person name="Martin F.M."/>
            <person name="Miettinen O."/>
            <person name="Hibbett D.S."/>
            <person name="Nagy L.G."/>
        </authorList>
    </citation>
    <scope>NUCLEOTIDE SEQUENCE [LARGE SCALE GENOMIC DNA]</scope>
    <source>
        <strain evidence="2 3">CBS 962.96</strain>
    </source>
</reference>
<gene>
    <name evidence="2" type="ORF">K435DRAFT_973382</name>
</gene>
<feature type="region of interest" description="Disordered" evidence="1">
    <location>
        <begin position="367"/>
        <end position="389"/>
    </location>
</feature>
<dbReference type="EMBL" id="ML180131">
    <property type="protein sequence ID" value="THU78812.1"/>
    <property type="molecule type" value="Genomic_DNA"/>
</dbReference>
<keyword evidence="3" id="KW-1185">Reference proteome</keyword>
<feature type="compositionally biased region" description="Low complexity" evidence="1">
    <location>
        <begin position="684"/>
        <end position="697"/>
    </location>
</feature>
<name>A0A4S8KSM7_DENBC</name>
<feature type="compositionally biased region" description="Pro residues" evidence="1">
    <location>
        <begin position="719"/>
        <end position="737"/>
    </location>
</feature>
<evidence type="ECO:0000313" key="2">
    <source>
        <dbReference type="EMBL" id="THU78812.1"/>
    </source>
</evidence>
<sequence length="1033" mass="113203">MTRAKRPEEKKKPGRKPWYHDSDGSRVAFLRSFLDEWKKCKEAKSTTLFYNSITVKYVLRFDNESTSGDPSNSDFIAPPATAAPSPVPDSLLASQGNGSSETMSDPGANIEPGCASGLTGDSNGSALVITPNDNPAAIVTSIIPPSSHTDQDKTLSTDSTLPTTVSVTSNEISSHTVGTTPTALSGTAMDVPDSSLALAVDEFDKGLDNKSFSSAAKDLGWIDLSNDELKKKRAWFKGRRDKISEWYRVEFRAVQSARSSHSIIDKVFKAEPKAERKPVRVADYLVFMDLYYDTYIKTETEKELKAKEEEYAKWKEDGCADPEIKPPVPIAIRGSVARVILSRQTKEFQDEIKKEADDRYAKDLRAWEGTGDESGQKSSPQDHAKEISRWGPEVAKFNTAVAEANNMIAMMVLVGPNPFKNGQIDSFWSYAGPTHMGLRWPQDDRPAYEAVKKSLINFGRKVFTPADRAARALPAGRHTEPSTWDELEEPTTNTSPAVTSNDARSAPSQRKSHRPGPGRNSQNMTKPAQEQPTSRPKPRLKKKNQLDPNAPEETSPSVPQVAPAPVGSNPTAITSTSPSVPQPDVPTTMPIMGDPTPTPFVPQSGVPTAMPIMGDPIPTAAVPQPDVPTATPVMGNLILSPTTPNGLTTFPSIPQPSLMGDLTPTTPSSHPTTTPMGDPTPVPTADVATASDTTTLANQGLSDTSEPPSQPLVLDDPTPTTPSSPPTTTPMGDPTPGPTGDVATASDMTTLVDQVLSDTSSDRPSQPLAFDDSTTSQQPLYSPALVQTATQKNEDPTVWTHPDFDRFWPEMQQFLTEWLSELRENGWESEDWVDVLEDLLEVFIEYEGEFRYTEDNGDIRSKFESAVFKDWVKVGRPAILRIVPKRGQTPEDLMEKLVSNLTKWWHDVVPVHEGGENEDWAPLDCVSGRNGVWKVICFMVFSGFFICGQVGTDLRGVQLAAWINLARGMTDILIKVIRWGCQPPKKRKAIMIPEDQPSAKRRTRLQVAQEKEADKEKERNKKGGFKGSKNGRN</sequence>
<feature type="region of interest" description="Disordered" evidence="1">
    <location>
        <begin position="991"/>
        <end position="1033"/>
    </location>
</feature>
<feature type="region of interest" description="Disordered" evidence="1">
    <location>
        <begin position="67"/>
        <end position="117"/>
    </location>
</feature>
<feature type="compositionally biased region" description="Basic and acidic residues" evidence="1">
    <location>
        <begin position="1009"/>
        <end position="1021"/>
    </location>
</feature>
<feature type="compositionally biased region" description="Basic and acidic residues" evidence="1">
    <location>
        <begin position="1"/>
        <end position="11"/>
    </location>
</feature>
<feature type="compositionally biased region" description="Polar residues" evidence="1">
    <location>
        <begin position="92"/>
        <end position="103"/>
    </location>
</feature>
<feature type="region of interest" description="Disordered" evidence="1">
    <location>
        <begin position="647"/>
        <end position="744"/>
    </location>
</feature>
<feature type="compositionally biased region" description="Low complexity" evidence="1">
    <location>
        <begin position="663"/>
        <end position="675"/>
    </location>
</feature>
<feature type="compositionally biased region" description="Polar residues" evidence="1">
    <location>
        <begin position="568"/>
        <end position="579"/>
    </location>
</feature>
<proteinExistence type="predicted"/>
<accession>A0A4S8KSM7</accession>
<feature type="compositionally biased region" description="Polar residues" evidence="1">
    <location>
        <begin position="490"/>
        <end position="509"/>
    </location>
</feature>
<dbReference type="Proteomes" id="UP000297245">
    <property type="component" value="Unassembled WGS sequence"/>
</dbReference>
<protein>
    <submittedName>
        <fullName evidence="2">Uncharacterized protein</fullName>
    </submittedName>
</protein>
<feature type="region of interest" description="Disordered" evidence="1">
    <location>
        <begin position="142"/>
        <end position="161"/>
    </location>
</feature>
<dbReference type="AlphaFoldDB" id="A0A4S8KSM7"/>
<feature type="region of interest" description="Disordered" evidence="1">
    <location>
        <begin position="1"/>
        <end position="22"/>
    </location>
</feature>
<feature type="compositionally biased region" description="Low complexity" evidence="1">
    <location>
        <begin position="555"/>
        <end position="566"/>
    </location>
</feature>
<feature type="compositionally biased region" description="Polar residues" evidence="1">
    <location>
        <begin position="519"/>
        <end position="534"/>
    </location>
</feature>
<evidence type="ECO:0000256" key="1">
    <source>
        <dbReference type="SAM" id="MobiDB-lite"/>
    </source>
</evidence>
<feature type="region of interest" description="Disordered" evidence="1">
    <location>
        <begin position="756"/>
        <end position="778"/>
    </location>
</feature>
<feature type="compositionally biased region" description="Polar residues" evidence="1">
    <location>
        <begin position="698"/>
        <end position="707"/>
    </location>
</feature>
<feature type="compositionally biased region" description="Basic residues" evidence="1">
    <location>
        <begin position="1022"/>
        <end position="1033"/>
    </location>
</feature>
<feature type="region of interest" description="Disordered" evidence="1">
    <location>
        <begin position="471"/>
        <end position="596"/>
    </location>
</feature>
<organism evidence="2 3">
    <name type="scientific">Dendrothele bispora (strain CBS 962.96)</name>
    <dbReference type="NCBI Taxonomy" id="1314807"/>
    <lineage>
        <taxon>Eukaryota</taxon>
        <taxon>Fungi</taxon>
        <taxon>Dikarya</taxon>
        <taxon>Basidiomycota</taxon>
        <taxon>Agaricomycotina</taxon>
        <taxon>Agaricomycetes</taxon>
        <taxon>Agaricomycetidae</taxon>
        <taxon>Agaricales</taxon>
        <taxon>Agaricales incertae sedis</taxon>
        <taxon>Dendrothele</taxon>
    </lineage>
</organism>
<evidence type="ECO:0000313" key="3">
    <source>
        <dbReference type="Proteomes" id="UP000297245"/>
    </source>
</evidence>
<dbReference type="OrthoDB" id="3033067at2759"/>